<keyword evidence="1" id="KW-1185">Reference proteome</keyword>
<dbReference type="Proteomes" id="UP000887563">
    <property type="component" value="Unplaced"/>
</dbReference>
<evidence type="ECO:0000313" key="1">
    <source>
        <dbReference type="Proteomes" id="UP000887563"/>
    </source>
</evidence>
<proteinExistence type="predicted"/>
<accession>A0A914LFN5</accession>
<organism evidence="1 2">
    <name type="scientific">Meloidogyne incognita</name>
    <name type="common">Southern root-knot nematode worm</name>
    <name type="synonym">Oxyuris incognita</name>
    <dbReference type="NCBI Taxonomy" id="6306"/>
    <lineage>
        <taxon>Eukaryota</taxon>
        <taxon>Metazoa</taxon>
        <taxon>Ecdysozoa</taxon>
        <taxon>Nematoda</taxon>
        <taxon>Chromadorea</taxon>
        <taxon>Rhabditida</taxon>
        <taxon>Tylenchina</taxon>
        <taxon>Tylenchomorpha</taxon>
        <taxon>Tylenchoidea</taxon>
        <taxon>Meloidogynidae</taxon>
        <taxon>Meloidogyninae</taxon>
        <taxon>Meloidogyne</taxon>
        <taxon>Meloidogyne incognita group</taxon>
    </lineage>
</organism>
<dbReference type="WBParaSite" id="Minc3s00485g13132">
    <property type="protein sequence ID" value="Minc3s00485g13132"/>
    <property type="gene ID" value="Minc3s00485g13132"/>
</dbReference>
<reference evidence="2" key="1">
    <citation type="submission" date="2022-11" db="UniProtKB">
        <authorList>
            <consortium name="WormBaseParasite"/>
        </authorList>
    </citation>
    <scope>IDENTIFICATION</scope>
</reference>
<protein>
    <submittedName>
        <fullName evidence="2">Ovule protein</fullName>
    </submittedName>
</protein>
<sequence>MDLVIPIISSSFPEQSVGFNINNSTKQIIMETMILDIKENFASMLLHSVGRHKDPIILRIHCLNIYAN</sequence>
<name>A0A914LFN5_MELIC</name>
<dbReference type="AlphaFoldDB" id="A0A914LFN5"/>
<evidence type="ECO:0000313" key="2">
    <source>
        <dbReference type="WBParaSite" id="Minc3s00485g13132"/>
    </source>
</evidence>